<dbReference type="OrthoDB" id="973354at2759"/>
<dbReference type="PANTHER" id="PTHR47481">
    <property type="match status" value="1"/>
</dbReference>
<gene>
    <name evidence="1" type="ORF">GOBAR_AA30185</name>
</gene>
<protein>
    <recommendedName>
        <fullName evidence="3">Retrotransposon Copia-like N-terminal domain-containing protein</fullName>
    </recommendedName>
</protein>
<name>A0A2P5WHD3_GOSBA</name>
<dbReference type="EMBL" id="KZ667603">
    <property type="protein sequence ID" value="PPR90493.1"/>
    <property type="molecule type" value="Genomic_DNA"/>
</dbReference>
<evidence type="ECO:0008006" key="3">
    <source>
        <dbReference type="Google" id="ProtNLM"/>
    </source>
</evidence>
<dbReference type="Proteomes" id="UP000239757">
    <property type="component" value="Unassembled WGS sequence"/>
</dbReference>
<dbReference type="AlphaFoldDB" id="A0A2P5WHD3"/>
<evidence type="ECO:0000313" key="2">
    <source>
        <dbReference type="Proteomes" id="UP000239757"/>
    </source>
</evidence>
<organism evidence="1 2">
    <name type="scientific">Gossypium barbadense</name>
    <name type="common">Sea Island cotton</name>
    <name type="synonym">Hibiscus barbadensis</name>
    <dbReference type="NCBI Taxonomy" id="3634"/>
    <lineage>
        <taxon>Eukaryota</taxon>
        <taxon>Viridiplantae</taxon>
        <taxon>Streptophyta</taxon>
        <taxon>Embryophyta</taxon>
        <taxon>Tracheophyta</taxon>
        <taxon>Spermatophyta</taxon>
        <taxon>Magnoliopsida</taxon>
        <taxon>eudicotyledons</taxon>
        <taxon>Gunneridae</taxon>
        <taxon>Pentapetalae</taxon>
        <taxon>rosids</taxon>
        <taxon>malvids</taxon>
        <taxon>Malvales</taxon>
        <taxon>Malvaceae</taxon>
        <taxon>Malvoideae</taxon>
        <taxon>Gossypium</taxon>
    </lineage>
</organism>
<accession>A0A2P5WHD3</accession>
<proteinExistence type="predicted"/>
<dbReference type="PANTHER" id="PTHR47481:SF30">
    <property type="entry name" value="CCHC-TYPE DOMAIN-CONTAINING PROTEIN"/>
    <property type="match status" value="1"/>
</dbReference>
<evidence type="ECO:0000313" key="1">
    <source>
        <dbReference type="EMBL" id="PPR90493.1"/>
    </source>
</evidence>
<sequence>MDSVGSVESIGRHFNPLALTSQKVVVLVDENTFLAWKQHVLLVLKTQCLRSFIDGTITVPPRILVDADGSSVENSAYIQYEQQDSNLAAWLLSIVSRSLHNQLIGIKHLSDSLSGCGQQVSVEEQQSTIINGFPSEFDHAVSIITTTKVSFDL</sequence>
<reference evidence="1 2" key="1">
    <citation type="submission" date="2015-01" db="EMBL/GenBank/DDBJ databases">
        <title>Genome of allotetraploid Gossypium barbadense reveals genomic plasticity and fiber elongation in cotton evolution.</title>
        <authorList>
            <person name="Chen X."/>
            <person name="Liu X."/>
            <person name="Zhao B."/>
            <person name="Zheng H."/>
            <person name="Hu Y."/>
            <person name="Lu G."/>
            <person name="Yang C."/>
            <person name="Chen J."/>
            <person name="Shan C."/>
            <person name="Zhang L."/>
            <person name="Zhou Y."/>
            <person name="Wang L."/>
            <person name="Guo W."/>
            <person name="Bai Y."/>
            <person name="Ruan J."/>
            <person name="Shangguan X."/>
            <person name="Mao Y."/>
            <person name="Jiang J."/>
            <person name="Zhu Y."/>
            <person name="Lei J."/>
            <person name="Kang H."/>
            <person name="Chen S."/>
            <person name="He X."/>
            <person name="Wang R."/>
            <person name="Wang Y."/>
            <person name="Chen J."/>
            <person name="Wang L."/>
            <person name="Yu S."/>
            <person name="Wang B."/>
            <person name="Wei J."/>
            <person name="Song S."/>
            <person name="Lu X."/>
            <person name="Gao Z."/>
            <person name="Gu W."/>
            <person name="Deng X."/>
            <person name="Ma D."/>
            <person name="Wang S."/>
            <person name="Liang W."/>
            <person name="Fang L."/>
            <person name="Cai C."/>
            <person name="Zhu X."/>
            <person name="Zhou B."/>
            <person name="Zhang Y."/>
            <person name="Chen Z."/>
            <person name="Xu S."/>
            <person name="Zhu R."/>
            <person name="Wang S."/>
            <person name="Zhang T."/>
            <person name="Zhao G."/>
        </authorList>
    </citation>
    <scope>NUCLEOTIDE SEQUENCE [LARGE SCALE GENOMIC DNA]</scope>
    <source>
        <strain evidence="2">cv. Xinhai21</strain>
        <tissue evidence="1">Leaf</tissue>
    </source>
</reference>